<dbReference type="Gramene" id="KZM87376">
    <property type="protein sequence ID" value="KZM87376"/>
    <property type="gene ID" value="DCAR_024510"/>
</dbReference>
<dbReference type="InterPro" id="IPR000504">
    <property type="entry name" value="RRM_dom"/>
</dbReference>
<keyword evidence="1" id="KW-0694">RNA-binding</keyword>
<sequence>MAGRRSDGGDRDDKGEKGRCEVFMDNRDHWRILAKKAWIDRQSISEDEVLELKSNVLKYWFLLDYDLLDAIQKGDVRWADIAMARIEYLGVVLDQDLIGKCLEGDEEALCETHRFLMNEGWWDRADNLDLSKTIWRRDKEWEVKIDKQAKDLKDYVISRKELVHPNVIKMVLQGDREGLRMAMNHIHYNSLRERRVIKNMQAVLEKDKGDAEKKLKEGVKTGKIEEQSYKNALVEKGDQKRWVRKEHRFLGQKKGGNHDRFQKNSVVFVHNLPENSNSLQIWNFMRKWGRALDCILPMRKDKLGKRFGFIKLQSIAEAENFIKGVHGKMLDGNIIRAQFANKQIKQVGIKERKDFKQSKMSSLSQGRKQEPLPCTPDEIIKKTVGAIKLEDADHKLSLEIERSLVVSTLKACSIVEVLNTIESLGYDGVLVRRLSSSKFLVTFSSSDCFSNLDQDLFGLGFLDCKSVSLEDLIPPRKAVLVCLGLPVTLWKFSNFSKILEGIGYITAISRLLDENLQFKNPMFEVETKEMSEINKVLTVQHEGRQIVVQLKEMTRVEIEDNIMEELKGTEMDEDHEEINHNICSQEGSIHDDEIEGREEEAAVPILINNDKEVNGDQTLGNDSAQEANSADNYLGAAPMHDNNKDNEKNNHLVQGDFFKSQNTLELRDTVLETQETLETQEELVVQESQVESVIQETTKDLEVLETLETREDLMGQESQVESVIQETSDELVLKDPNENSISSKCNPIWSVREAESSSIADAHNSEATSRSSSVYVARQEKEQSSSGSIKKAEDCFLKLKLGRKRGRPPKRKLRKGGQPFAPCPNGGQWTCQGRACEAEKIFESCLLMGLESKVEKGEALKRIALRLEDN</sequence>
<dbReference type="SUPFAM" id="SSF54928">
    <property type="entry name" value="RNA-binding domain, RBD"/>
    <property type="match status" value="1"/>
</dbReference>
<feature type="domain" description="RRM" evidence="3">
    <location>
        <begin position="265"/>
        <end position="342"/>
    </location>
</feature>
<dbReference type="Gene3D" id="3.30.70.330">
    <property type="match status" value="1"/>
</dbReference>
<feature type="region of interest" description="Disordered" evidence="2">
    <location>
        <begin position="759"/>
        <end position="787"/>
    </location>
</feature>
<dbReference type="Pfam" id="PF00076">
    <property type="entry name" value="RRM_1"/>
    <property type="match status" value="1"/>
</dbReference>
<evidence type="ECO:0000256" key="1">
    <source>
        <dbReference type="PROSITE-ProRule" id="PRU00176"/>
    </source>
</evidence>
<gene>
    <name evidence="4" type="ORF">DCAR_024510</name>
</gene>
<protein>
    <recommendedName>
        <fullName evidence="3">RRM domain-containing protein</fullName>
    </recommendedName>
</protein>
<reference evidence="4" key="1">
    <citation type="journal article" date="2016" name="Nat. Genet.">
        <title>A high-quality carrot genome assembly provides new insights into carotenoid accumulation and asterid genome evolution.</title>
        <authorList>
            <person name="Iorizzo M."/>
            <person name="Ellison S."/>
            <person name="Senalik D."/>
            <person name="Zeng P."/>
            <person name="Satapoomin P."/>
            <person name="Huang J."/>
            <person name="Bowman M."/>
            <person name="Iovene M."/>
            <person name="Sanseverino W."/>
            <person name="Cavagnaro P."/>
            <person name="Yildiz M."/>
            <person name="Macko-Podgorni A."/>
            <person name="Moranska E."/>
            <person name="Grzebelus E."/>
            <person name="Grzebelus D."/>
            <person name="Ashrafi H."/>
            <person name="Zheng Z."/>
            <person name="Cheng S."/>
            <person name="Spooner D."/>
            <person name="Van Deynze A."/>
            <person name="Simon P."/>
        </authorList>
    </citation>
    <scope>NUCLEOTIDE SEQUENCE [LARGE SCALE GENOMIC DNA]</scope>
    <source>
        <tissue evidence="4">Leaf</tissue>
    </source>
</reference>
<dbReference type="GO" id="GO:0003723">
    <property type="term" value="F:RNA binding"/>
    <property type="evidence" value="ECO:0007669"/>
    <property type="project" value="UniProtKB-UniRule"/>
</dbReference>
<evidence type="ECO:0000313" key="4">
    <source>
        <dbReference type="EMBL" id="KZM87376.1"/>
    </source>
</evidence>
<dbReference type="EMBL" id="LNRQ01000007">
    <property type="protein sequence ID" value="KZM87376.1"/>
    <property type="molecule type" value="Genomic_DNA"/>
</dbReference>
<accession>A0A164TD38</accession>
<feature type="compositionally biased region" description="Polar residues" evidence="2">
    <location>
        <begin position="765"/>
        <end position="774"/>
    </location>
</feature>
<evidence type="ECO:0000259" key="3">
    <source>
        <dbReference type="PROSITE" id="PS50102"/>
    </source>
</evidence>
<dbReference type="CDD" id="cd00590">
    <property type="entry name" value="RRM_SF"/>
    <property type="match status" value="1"/>
</dbReference>
<dbReference type="PROSITE" id="PS50102">
    <property type="entry name" value="RRM"/>
    <property type="match status" value="1"/>
</dbReference>
<proteinExistence type="predicted"/>
<name>A0A164TD38_DAUCS</name>
<comment type="caution">
    <text evidence="4">The sequence shown here is derived from an EMBL/GenBank/DDBJ whole genome shotgun (WGS) entry which is preliminary data.</text>
</comment>
<dbReference type="AlphaFoldDB" id="A0A164TD38"/>
<dbReference type="SMART" id="SM00360">
    <property type="entry name" value="RRM"/>
    <property type="match status" value="1"/>
</dbReference>
<organism evidence="4">
    <name type="scientific">Daucus carota subsp. sativus</name>
    <name type="common">Carrot</name>
    <dbReference type="NCBI Taxonomy" id="79200"/>
    <lineage>
        <taxon>Eukaryota</taxon>
        <taxon>Viridiplantae</taxon>
        <taxon>Streptophyta</taxon>
        <taxon>Embryophyta</taxon>
        <taxon>Tracheophyta</taxon>
        <taxon>Spermatophyta</taxon>
        <taxon>Magnoliopsida</taxon>
        <taxon>eudicotyledons</taxon>
        <taxon>Gunneridae</taxon>
        <taxon>Pentapetalae</taxon>
        <taxon>asterids</taxon>
        <taxon>campanulids</taxon>
        <taxon>Apiales</taxon>
        <taxon>Apiaceae</taxon>
        <taxon>Apioideae</taxon>
        <taxon>Scandiceae</taxon>
        <taxon>Daucinae</taxon>
        <taxon>Daucus</taxon>
        <taxon>Daucus sect. Daucus</taxon>
    </lineage>
</organism>
<dbReference type="InterPro" id="IPR035979">
    <property type="entry name" value="RBD_domain_sf"/>
</dbReference>
<evidence type="ECO:0000256" key="2">
    <source>
        <dbReference type="SAM" id="MobiDB-lite"/>
    </source>
</evidence>
<dbReference type="InterPro" id="IPR012677">
    <property type="entry name" value="Nucleotide-bd_a/b_plait_sf"/>
</dbReference>